<dbReference type="EMBL" id="CP022129">
    <property type="protein sequence ID" value="ASF48709.1"/>
    <property type="molecule type" value="Genomic_DNA"/>
</dbReference>
<evidence type="ECO:0000259" key="2">
    <source>
        <dbReference type="Pfam" id="PF03787"/>
    </source>
</evidence>
<keyword evidence="4" id="KW-1185">Reference proteome</keyword>
<keyword evidence="1" id="KW-0051">Antiviral defense</keyword>
<feature type="domain" description="CRISPR type III-associated protein" evidence="2">
    <location>
        <begin position="14"/>
        <end position="304"/>
    </location>
</feature>
<dbReference type="Pfam" id="PF03787">
    <property type="entry name" value="RAMPs"/>
    <property type="match status" value="1"/>
</dbReference>
<dbReference type="KEGG" id="mpsy:CEK71_10045"/>
<evidence type="ECO:0000256" key="1">
    <source>
        <dbReference type="ARBA" id="ARBA00023118"/>
    </source>
</evidence>
<name>A0A1Z4C5C2_9GAMM</name>
<dbReference type="Proteomes" id="UP000197019">
    <property type="component" value="Chromosome"/>
</dbReference>
<sequence>MATTTALLGLWAQTSIHAGAGSSIDGIDLPIQRESHNGWPCVFGSSVKGALRAKAEDLWGKNDGVRYLFGPDSDSDKASEHAGAIMVSDARLLLLPVRSLTGHFKWVTCPALLKRLQNDAKCFDVAINAFIVPSVCVSALESGLQPQAEGDLFLEEYRLTTQKCGELNGIVNLLSGLSGIEEADLRAQLVLVSDAMFTYLCQYATPVAAHIAIDNTTKTVKKGALWYEETLPPETVFYLALKASAVRDPSVRDDKGEDVKGKFENQAVKDSKAEAVLASITDVLLAKPYLQIGGNETVGMGWCKVQISKGA</sequence>
<proteinExistence type="predicted"/>
<dbReference type="GO" id="GO:0051607">
    <property type="term" value="P:defense response to virus"/>
    <property type="evidence" value="ECO:0007669"/>
    <property type="project" value="UniProtKB-KW"/>
</dbReference>
<dbReference type="InterPro" id="IPR005537">
    <property type="entry name" value="RAMP_III_fam"/>
</dbReference>
<reference evidence="3 4" key="1">
    <citation type="submission" date="2017-06" db="EMBL/GenBank/DDBJ databases">
        <title>Genome Sequencing of the methanotroph Methylovulum psychrotolerants str. HV10-M2 isolated from a high-altitude environment.</title>
        <authorList>
            <person name="Mateos-Rivera A."/>
        </authorList>
    </citation>
    <scope>NUCLEOTIDE SEQUENCE [LARGE SCALE GENOMIC DNA]</scope>
    <source>
        <strain evidence="3 4">HV10_M2</strain>
    </source>
</reference>
<dbReference type="OrthoDB" id="9789361at2"/>
<dbReference type="InterPro" id="IPR013410">
    <property type="entry name" value="CRISPR-assoc_RAMP_Cmr4"/>
</dbReference>
<protein>
    <submittedName>
        <fullName evidence="3">Type III-B CRISPR module RAMP protein Cmr4</fullName>
    </submittedName>
</protein>
<gene>
    <name evidence="3" type="primary">cmr4</name>
    <name evidence="3" type="ORF">CEK71_10045</name>
</gene>
<dbReference type="PANTHER" id="PTHR36700">
    <property type="entry name" value="CRISPR SYSTEM CMR SUBUNIT CMR4"/>
    <property type="match status" value="1"/>
</dbReference>
<organism evidence="3 4">
    <name type="scientific">Methylovulum psychrotolerans</name>
    <dbReference type="NCBI Taxonomy" id="1704499"/>
    <lineage>
        <taxon>Bacteria</taxon>
        <taxon>Pseudomonadati</taxon>
        <taxon>Pseudomonadota</taxon>
        <taxon>Gammaproteobacteria</taxon>
        <taxon>Methylococcales</taxon>
        <taxon>Methylococcaceae</taxon>
        <taxon>Methylovulum</taxon>
    </lineage>
</organism>
<evidence type="ECO:0000313" key="3">
    <source>
        <dbReference type="EMBL" id="ASF48709.1"/>
    </source>
</evidence>
<dbReference type="AlphaFoldDB" id="A0A1Z4C5C2"/>
<dbReference type="NCBIfam" id="TIGR02580">
    <property type="entry name" value="cas_RAMP_Cmr4"/>
    <property type="match status" value="1"/>
</dbReference>
<dbReference type="PANTHER" id="PTHR36700:SF1">
    <property type="entry name" value="CRISPR SYSTEM CMR SUBUNIT CMR4"/>
    <property type="match status" value="1"/>
</dbReference>
<evidence type="ECO:0000313" key="4">
    <source>
        <dbReference type="Proteomes" id="UP000197019"/>
    </source>
</evidence>
<accession>A0A1Z4C5C2</accession>